<comment type="caution">
    <text evidence="1">The sequence shown here is derived from an EMBL/GenBank/DDBJ whole genome shotgun (WGS) entry which is preliminary data.</text>
</comment>
<evidence type="ECO:0000313" key="2">
    <source>
        <dbReference type="Proteomes" id="UP001489004"/>
    </source>
</evidence>
<evidence type="ECO:0000313" key="1">
    <source>
        <dbReference type="EMBL" id="KAK9806798.1"/>
    </source>
</evidence>
<protein>
    <submittedName>
        <fullName evidence="1">Uncharacterized protein</fullName>
    </submittedName>
</protein>
<proteinExistence type="predicted"/>
<dbReference type="Proteomes" id="UP001489004">
    <property type="component" value="Unassembled WGS sequence"/>
</dbReference>
<dbReference type="AlphaFoldDB" id="A0AAW1PFA1"/>
<reference evidence="1 2" key="1">
    <citation type="journal article" date="2024" name="Nat. Commun.">
        <title>Phylogenomics reveals the evolutionary origins of lichenization in chlorophyte algae.</title>
        <authorList>
            <person name="Puginier C."/>
            <person name="Libourel C."/>
            <person name="Otte J."/>
            <person name="Skaloud P."/>
            <person name="Haon M."/>
            <person name="Grisel S."/>
            <person name="Petersen M."/>
            <person name="Berrin J.G."/>
            <person name="Delaux P.M."/>
            <person name="Dal Grande F."/>
            <person name="Keller J."/>
        </authorList>
    </citation>
    <scope>NUCLEOTIDE SEQUENCE [LARGE SCALE GENOMIC DNA]</scope>
    <source>
        <strain evidence="1 2">SAG 2043</strain>
    </source>
</reference>
<organism evidence="1 2">
    <name type="scientific">[Myrmecia] bisecta</name>
    <dbReference type="NCBI Taxonomy" id="41462"/>
    <lineage>
        <taxon>Eukaryota</taxon>
        <taxon>Viridiplantae</taxon>
        <taxon>Chlorophyta</taxon>
        <taxon>core chlorophytes</taxon>
        <taxon>Trebouxiophyceae</taxon>
        <taxon>Trebouxiales</taxon>
        <taxon>Trebouxiaceae</taxon>
        <taxon>Myrmecia</taxon>
    </lineage>
</organism>
<gene>
    <name evidence="1" type="ORF">WJX72_003059</name>
</gene>
<name>A0AAW1PFA1_9CHLO</name>
<keyword evidence="2" id="KW-1185">Reference proteome</keyword>
<sequence>MNQLSSRFRTAARPHNSRYVPISCCPARRPLLSCQGALRTAADAATKHKRVLVTSLGPARQPAPPPQPVPVEHSPAYLQRDRQPLAGQIAMTERVSPDEEFTGSAVEWALRQVDARLDEAAGNPPAPAVAIWNAARGPVGTATAKGVGTAAKVTVKVGAEALKAAAPVGKWAMQQGVKAALGVFTSSQSKKRDDD</sequence>
<dbReference type="EMBL" id="JALJOR010000013">
    <property type="protein sequence ID" value="KAK9806798.1"/>
    <property type="molecule type" value="Genomic_DNA"/>
</dbReference>
<accession>A0AAW1PFA1</accession>